<proteinExistence type="predicted"/>
<evidence type="ECO:0000313" key="2">
    <source>
        <dbReference type="EMBL" id="GAA1993678.1"/>
    </source>
</evidence>
<evidence type="ECO:0000313" key="3">
    <source>
        <dbReference type="Proteomes" id="UP001500013"/>
    </source>
</evidence>
<keyword evidence="3" id="KW-1185">Reference proteome</keyword>
<dbReference type="EMBL" id="BAAAPU010000012">
    <property type="protein sequence ID" value="GAA1993678.1"/>
    <property type="molecule type" value="Genomic_DNA"/>
</dbReference>
<gene>
    <name evidence="2" type="ORF">GCM10009817_39940</name>
</gene>
<feature type="transmembrane region" description="Helical" evidence="1">
    <location>
        <begin position="50"/>
        <end position="69"/>
    </location>
</feature>
<dbReference type="Proteomes" id="UP001500013">
    <property type="component" value="Unassembled WGS sequence"/>
</dbReference>
<keyword evidence="1" id="KW-0812">Transmembrane</keyword>
<comment type="caution">
    <text evidence="2">The sequence shown here is derived from an EMBL/GenBank/DDBJ whole genome shotgun (WGS) entry which is preliminary data.</text>
</comment>
<evidence type="ECO:0000256" key="1">
    <source>
        <dbReference type="SAM" id="Phobius"/>
    </source>
</evidence>
<keyword evidence="1" id="KW-0472">Membrane</keyword>
<name>A0ABN2SWT4_9MICO</name>
<dbReference type="RefSeq" id="WP_344067034.1">
    <property type="nucleotide sequence ID" value="NZ_BAAAPU010000012.1"/>
</dbReference>
<protein>
    <submittedName>
        <fullName evidence="2">Uncharacterized protein</fullName>
    </submittedName>
</protein>
<accession>A0ABN2SWT4</accession>
<reference evidence="2 3" key="1">
    <citation type="journal article" date="2019" name="Int. J. Syst. Evol. Microbiol.">
        <title>The Global Catalogue of Microorganisms (GCM) 10K type strain sequencing project: providing services to taxonomists for standard genome sequencing and annotation.</title>
        <authorList>
            <consortium name="The Broad Institute Genomics Platform"/>
            <consortium name="The Broad Institute Genome Sequencing Center for Infectious Disease"/>
            <person name="Wu L."/>
            <person name="Ma J."/>
        </authorList>
    </citation>
    <scope>NUCLEOTIDE SEQUENCE [LARGE SCALE GENOMIC DNA]</scope>
    <source>
        <strain evidence="2 3">JCM 15628</strain>
    </source>
</reference>
<keyword evidence="1" id="KW-1133">Transmembrane helix</keyword>
<sequence length="73" mass="7961">MNPFVTSVLLVVLVVGAASLWVLQDARSKVERHRPVVATIGDLTTDKPEVWAALCLLAVVLFLPMYLVARSAE</sequence>
<organism evidence="2 3">
    <name type="scientific">Terrabacter lapilli</name>
    <dbReference type="NCBI Taxonomy" id="436231"/>
    <lineage>
        <taxon>Bacteria</taxon>
        <taxon>Bacillati</taxon>
        <taxon>Actinomycetota</taxon>
        <taxon>Actinomycetes</taxon>
        <taxon>Micrococcales</taxon>
        <taxon>Intrasporangiaceae</taxon>
        <taxon>Terrabacter</taxon>
    </lineage>
</organism>